<reference evidence="4" key="2">
    <citation type="submission" date="2023-05" db="EMBL/GenBank/DDBJ databases">
        <authorList>
            <consortium name="Lawrence Berkeley National Laboratory"/>
            <person name="Steindorff A."/>
            <person name="Hensen N."/>
            <person name="Bonometti L."/>
            <person name="Westerberg I."/>
            <person name="Brannstrom I.O."/>
            <person name="Guillou S."/>
            <person name="Cros-Aarteil S."/>
            <person name="Calhoun S."/>
            <person name="Haridas S."/>
            <person name="Kuo A."/>
            <person name="Mondo S."/>
            <person name="Pangilinan J."/>
            <person name="Riley R."/>
            <person name="Labutti K."/>
            <person name="Andreopoulos B."/>
            <person name="Lipzen A."/>
            <person name="Chen C."/>
            <person name="Yanf M."/>
            <person name="Daum C."/>
            <person name="Ng V."/>
            <person name="Clum A."/>
            <person name="Ohm R."/>
            <person name="Martin F."/>
            <person name="Silar P."/>
            <person name="Natvig D."/>
            <person name="Lalanne C."/>
            <person name="Gautier V."/>
            <person name="Ament-Velasquez S.L."/>
            <person name="Kruys A."/>
            <person name="Hutchinson M.I."/>
            <person name="Powell A.J."/>
            <person name="Barry K."/>
            <person name="Miller A.N."/>
            <person name="Grigoriev I.V."/>
            <person name="Debuchy R."/>
            <person name="Gladieux P."/>
            <person name="Thoren M.H."/>
            <person name="Johannesson H."/>
        </authorList>
    </citation>
    <scope>NUCLEOTIDE SEQUENCE</scope>
    <source>
        <strain evidence="4">CBS 508.74</strain>
    </source>
</reference>
<dbReference type="RefSeq" id="XP_064665949.1">
    <property type="nucleotide sequence ID" value="XM_064816095.1"/>
</dbReference>
<evidence type="ECO:0000256" key="3">
    <source>
        <dbReference type="SAM" id="MobiDB-lite"/>
    </source>
</evidence>
<sequence>MPSGNRSFPHYFGNRERLPLNNEPPLIEHPLTPDKPYERDSNPGSARIITNWWDRSTPEVVYHDPLTPPLPGATYPPFKMANYRPASRDGVEGSEAAAPNDELGRTGLATLRRSTSL</sequence>
<dbReference type="AlphaFoldDB" id="A0AAN6QGK2"/>
<reference evidence="4" key="1">
    <citation type="journal article" date="2023" name="Mol. Phylogenet. Evol.">
        <title>Genome-scale phylogeny and comparative genomics of the fungal order Sordariales.</title>
        <authorList>
            <person name="Hensen N."/>
            <person name="Bonometti L."/>
            <person name="Westerberg I."/>
            <person name="Brannstrom I.O."/>
            <person name="Guillou S."/>
            <person name="Cros-Aarteil S."/>
            <person name="Calhoun S."/>
            <person name="Haridas S."/>
            <person name="Kuo A."/>
            <person name="Mondo S."/>
            <person name="Pangilinan J."/>
            <person name="Riley R."/>
            <person name="LaButti K."/>
            <person name="Andreopoulos B."/>
            <person name="Lipzen A."/>
            <person name="Chen C."/>
            <person name="Yan M."/>
            <person name="Daum C."/>
            <person name="Ng V."/>
            <person name="Clum A."/>
            <person name="Steindorff A."/>
            <person name="Ohm R.A."/>
            <person name="Martin F."/>
            <person name="Silar P."/>
            <person name="Natvig D.O."/>
            <person name="Lalanne C."/>
            <person name="Gautier V."/>
            <person name="Ament-Velasquez S.L."/>
            <person name="Kruys A."/>
            <person name="Hutchinson M.I."/>
            <person name="Powell A.J."/>
            <person name="Barry K."/>
            <person name="Miller A.N."/>
            <person name="Grigoriev I.V."/>
            <person name="Debuchy R."/>
            <person name="Gladieux P."/>
            <person name="Hiltunen Thoren M."/>
            <person name="Johannesson H."/>
        </authorList>
    </citation>
    <scope>NUCLEOTIDE SEQUENCE</scope>
    <source>
        <strain evidence="4">CBS 508.74</strain>
    </source>
</reference>
<evidence type="ECO:0000256" key="2">
    <source>
        <dbReference type="ARBA" id="ARBA00022801"/>
    </source>
</evidence>
<keyword evidence="1" id="KW-0540">Nuclease</keyword>
<comment type="caution">
    <text evidence="4">The sequence shown here is derived from an EMBL/GenBank/DDBJ whole genome shotgun (WGS) entry which is preliminary data.</text>
</comment>
<protein>
    <submittedName>
        <fullName evidence="4">Uncharacterized protein</fullName>
    </submittedName>
</protein>
<evidence type="ECO:0000313" key="5">
    <source>
        <dbReference type="Proteomes" id="UP001302812"/>
    </source>
</evidence>
<dbReference type="Gene3D" id="3.10.450.30">
    <property type="entry name" value="Microbial ribonucleases"/>
    <property type="match status" value="1"/>
</dbReference>
<gene>
    <name evidence="4" type="ORF">N656DRAFT_784126</name>
</gene>
<proteinExistence type="predicted"/>
<evidence type="ECO:0000256" key="1">
    <source>
        <dbReference type="ARBA" id="ARBA00022722"/>
    </source>
</evidence>
<feature type="compositionally biased region" description="Basic and acidic residues" evidence="3">
    <location>
        <begin position="31"/>
        <end position="41"/>
    </location>
</feature>
<dbReference type="GO" id="GO:0003723">
    <property type="term" value="F:RNA binding"/>
    <property type="evidence" value="ECO:0007669"/>
    <property type="project" value="InterPro"/>
</dbReference>
<keyword evidence="5" id="KW-1185">Reference proteome</keyword>
<dbReference type="SUPFAM" id="SSF53933">
    <property type="entry name" value="Microbial ribonucleases"/>
    <property type="match status" value="1"/>
</dbReference>
<dbReference type="InterPro" id="IPR000026">
    <property type="entry name" value="N1-like"/>
</dbReference>
<dbReference type="Proteomes" id="UP001302812">
    <property type="component" value="Unassembled WGS sequence"/>
</dbReference>
<keyword evidence="2" id="KW-0378">Hydrolase</keyword>
<accession>A0AAN6QGK2</accession>
<organism evidence="4 5">
    <name type="scientific">Canariomyces notabilis</name>
    <dbReference type="NCBI Taxonomy" id="2074819"/>
    <lineage>
        <taxon>Eukaryota</taxon>
        <taxon>Fungi</taxon>
        <taxon>Dikarya</taxon>
        <taxon>Ascomycota</taxon>
        <taxon>Pezizomycotina</taxon>
        <taxon>Sordariomycetes</taxon>
        <taxon>Sordariomycetidae</taxon>
        <taxon>Sordariales</taxon>
        <taxon>Chaetomiaceae</taxon>
        <taxon>Canariomyces</taxon>
    </lineage>
</organism>
<feature type="region of interest" description="Disordered" evidence="3">
    <location>
        <begin position="86"/>
        <end position="117"/>
    </location>
</feature>
<dbReference type="InterPro" id="IPR016191">
    <property type="entry name" value="Ribonuclease/ribotoxin"/>
</dbReference>
<feature type="region of interest" description="Disordered" evidence="3">
    <location>
        <begin position="1"/>
        <end position="43"/>
    </location>
</feature>
<evidence type="ECO:0000313" key="4">
    <source>
        <dbReference type="EMBL" id="KAK4108379.1"/>
    </source>
</evidence>
<dbReference type="EMBL" id="MU853363">
    <property type="protein sequence ID" value="KAK4108379.1"/>
    <property type="molecule type" value="Genomic_DNA"/>
</dbReference>
<name>A0AAN6QGK2_9PEZI</name>
<dbReference type="GO" id="GO:0004521">
    <property type="term" value="F:RNA endonuclease activity"/>
    <property type="evidence" value="ECO:0007669"/>
    <property type="project" value="InterPro"/>
</dbReference>
<dbReference type="GO" id="GO:0016787">
    <property type="term" value="F:hydrolase activity"/>
    <property type="evidence" value="ECO:0007669"/>
    <property type="project" value="UniProtKB-KW"/>
</dbReference>
<dbReference type="Pfam" id="PF00545">
    <property type="entry name" value="Ribonuclease"/>
    <property type="match status" value="1"/>
</dbReference>
<dbReference type="GeneID" id="89940220"/>